<name>A0A7Y7B494_STRMO</name>
<evidence type="ECO:0008006" key="3">
    <source>
        <dbReference type="Google" id="ProtNLM"/>
    </source>
</evidence>
<sequence>MYAPPDELTRARMEAAFAEAARRFAITPDGPPAWGWQGCTLGRRAGDRWLRVASGRGTRLPERRQGEGMAGAEELLPADVPRPHLYGTEGWVADDYVYEAELADCVTTPVVSPHRCDIAEDPGLPEQWWADLRRALDVLAKAPAGRTTVRDSWATAAFPHFLGIPAPETIERTTGHGDLQWANLTGHPLVILDWERWGRVPVGFDAGTLHAASLGVPTIATKVRDVFSDALGTDAGRVGELCALAEMLQAVARGFYPHLADALADRVEELTGTRPPRTPVPELPSAS</sequence>
<organism evidence="1 2">
    <name type="scientific">Streptomyces morookaense</name>
    <name type="common">Streptoverticillium morookaense</name>
    <dbReference type="NCBI Taxonomy" id="1970"/>
    <lineage>
        <taxon>Bacteria</taxon>
        <taxon>Bacillati</taxon>
        <taxon>Actinomycetota</taxon>
        <taxon>Actinomycetes</taxon>
        <taxon>Kitasatosporales</taxon>
        <taxon>Streptomycetaceae</taxon>
        <taxon>Streptomyces</taxon>
    </lineage>
</organism>
<evidence type="ECO:0000313" key="2">
    <source>
        <dbReference type="Proteomes" id="UP000587462"/>
    </source>
</evidence>
<protein>
    <recommendedName>
        <fullName evidence="3">Aminoglycoside phosphotransferase domain-containing protein</fullName>
    </recommendedName>
</protein>
<accession>A0A7Y7B494</accession>
<dbReference type="Proteomes" id="UP000587462">
    <property type="component" value="Unassembled WGS sequence"/>
</dbReference>
<keyword evidence="2" id="KW-1185">Reference proteome</keyword>
<dbReference type="AlphaFoldDB" id="A0A7Y7B494"/>
<gene>
    <name evidence="1" type="ORF">HG542_12890</name>
</gene>
<reference evidence="1 2" key="1">
    <citation type="submission" date="2020-04" db="EMBL/GenBank/DDBJ databases">
        <title>Draft Genome Sequence of Streptomyces morookaense DSM 40503, an 8-azaguanine-producing strain.</title>
        <authorList>
            <person name="Qi J."/>
            <person name="Gao J.-M."/>
        </authorList>
    </citation>
    <scope>NUCLEOTIDE SEQUENCE [LARGE SCALE GENOMIC DNA]</scope>
    <source>
        <strain evidence="1 2">DSM 40503</strain>
    </source>
</reference>
<proteinExistence type="predicted"/>
<comment type="caution">
    <text evidence="1">The sequence shown here is derived from an EMBL/GenBank/DDBJ whole genome shotgun (WGS) entry which is preliminary data.</text>
</comment>
<dbReference type="RefSeq" id="WP_171080794.1">
    <property type="nucleotide sequence ID" value="NZ_BNBU01000005.1"/>
</dbReference>
<evidence type="ECO:0000313" key="1">
    <source>
        <dbReference type="EMBL" id="NVK78564.1"/>
    </source>
</evidence>
<dbReference type="EMBL" id="JABBXF010000025">
    <property type="protein sequence ID" value="NVK78564.1"/>
    <property type="molecule type" value="Genomic_DNA"/>
</dbReference>